<feature type="compositionally biased region" description="Low complexity" evidence="2">
    <location>
        <begin position="77"/>
        <end position="127"/>
    </location>
</feature>
<keyword evidence="5" id="KW-1185">Reference proteome</keyword>
<keyword evidence="1" id="KW-0863">Zinc-finger</keyword>
<keyword evidence="1" id="KW-0862">Zinc</keyword>
<feature type="domain" description="C3H1-type" evidence="3">
    <location>
        <begin position="515"/>
        <end position="543"/>
    </location>
</feature>
<reference evidence="4 5" key="1">
    <citation type="journal article" date="2016" name="Mol. Biol. Evol.">
        <title>Comparative Genomics of Early-Diverging Mushroom-Forming Fungi Provides Insights into the Origins of Lignocellulose Decay Capabilities.</title>
        <authorList>
            <person name="Nagy L.G."/>
            <person name="Riley R."/>
            <person name="Tritt A."/>
            <person name="Adam C."/>
            <person name="Daum C."/>
            <person name="Floudas D."/>
            <person name="Sun H."/>
            <person name="Yadav J.S."/>
            <person name="Pangilinan J."/>
            <person name="Larsson K.H."/>
            <person name="Matsuura K."/>
            <person name="Barry K."/>
            <person name="Labutti K."/>
            <person name="Kuo R."/>
            <person name="Ohm R.A."/>
            <person name="Bhattacharya S.S."/>
            <person name="Shirouzu T."/>
            <person name="Yoshinaga Y."/>
            <person name="Martin F.M."/>
            <person name="Grigoriev I.V."/>
            <person name="Hibbett D.S."/>
        </authorList>
    </citation>
    <scope>NUCLEOTIDE SEQUENCE [LARGE SCALE GENOMIC DNA]</scope>
    <source>
        <strain evidence="4 5">HHB12029</strain>
    </source>
</reference>
<dbReference type="InParanoid" id="A0A165N1E7"/>
<feature type="compositionally biased region" description="Acidic residues" evidence="2">
    <location>
        <begin position="175"/>
        <end position="221"/>
    </location>
</feature>
<evidence type="ECO:0000313" key="5">
    <source>
        <dbReference type="Proteomes" id="UP000077266"/>
    </source>
</evidence>
<feature type="compositionally biased region" description="Basic residues" evidence="2">
    <location>
        <begin position="27"/>
        <end position="36"/>
    </location>
</feature>
<feature type="region of interest" description="Disordered" evidence="2">
    <location>
        <begin position="1"/>
        <end position="282"/>
    </location>
</feature>
<evidence type="ECO:0000259" key="3">
    <source>
        <dbReference type="PROSITE" id="PS50103"/>
    </source>
</evidence>
<dbReference type="PROSITE" id="PS50103">
    <property type="entry name" value="ZF_C3H1"/>
    <property type="match status" value="1"/>
</dbReference>
<evidence type="ECO:0000313" key="4">
    <source>
        <dbReference type="EMBL" id="KZW00073.1"/>
    </source>
</evidence>
<dbReference type="GO" id="GO:0008270">
    <property type="term" value="F:zinc ion binding"/>
    <property type="evidence" value="ECO:0007669"/>
    <property type="project" value="UniProtKB-KW"/>
</dbReference>
<gene>
    <name evidence="4" type="ORF">EXIGLDRAFT_697124</name>
</gene>
<protein>
    <recommendedName>
        <fullName evidence="3">C3H1-type domain-containing protein</fullName>
    </recommendedName>
</protein>
<feature type="compositionally biased region" description="Low complexity" evidence="2">
    <location>
        <begin position="449"/>
        <end position="466"/>
    </location>
</feature>
<keyword evidence="1" id="KW-0479">Metal-binding</keyword>
<proteinExistence type="predicted"/>
<dbReference type="EMBL" id="KV425904">
    <property type="protein sequence ID" value="KZW00073.1"/>
    <property type="molecule type" value="Genomic_DNA"/>
</dbReference>
<evidence type="ECO:0000256" key="2">
    <source>
        <dbReference type="SAM" id="MobiDB-lite"/>
    </source>
</evidence>
<feature type="compositionally biased region" description="Basic residues" evidence="2">
    <location>
        <begin position="128"/>
        <end position="155"/>
    </location>
</feature>
<name>A0A165N1E7_EXIGL</name>
<organism evidence="4 5">
    <name type="scientific">Exidia glandulosa HHB12029</name>
    <dbReference type="NCBI Taxonomy" id="1314781"/>
    <lineage>
        <taxon>Eukaryota</taxon>
        <taxon>Fungi</taxon>
        <taxon>Dikarya</taxon>
        <taxon>Basidiomycota</taxon>
        <taxon>Agaricomycotina</taxon>
        <taxon>Agaricomycetes</taxon>
        <taxon>Auriculariales</taxon>
        <taxon>Exidiaceae</taxon>
        <taxon>Exidia</taxon>
    </lineage>
</organism>
<feature type="compositionally biased region" description="Pro residues" evidence="2">
    <location>
        <begin position="42"/>
        <end position="63"/>
    </location>
</feature>
<feature type="zinc finger region" description="C3H1-type" evidence="1">
    <location>
        <begin position="515"/>
        <end position="543"/>
    </location>
</feature>
<evidence type="ECO:0000256" key="1">
    <source>
        <dbReference type="PROSITE-ProRule" id="PRU00723"/>
    </source>
</evidence>
<dbReference type="InterPro" id="IPR000571">
    <property type="entry name" value="Znf_CCCH"/>
</dbReference>
<sequence>MAPKRQVQFEDAPTSDATPKDLESPSRRKSKAKAAAKTKAAPNPPANPPPVMPRPKKPPPPPSDRLTWFGGWSGAGAAPALPPAATTTARKTAAAKTAATTATKAPAAAPRAPATPKRATKAAAPTKSRVKSPVRRVKARSPVKKKKAPSPRRRPTVPQPRFRLGQGPRAMQQQDGDDAPDDDEDKWEGVGGEEELDEDEFEQEGEGEDTGDIDMDDDEYDGYVSPLDDIAGRDSRSTRYNRPAHLGPRDDDEDLLDFEQPREAQSPVHKKQQTTNPNWDRFVPGRVVDPKLATIPECVKAIVNGGFYHYLPLHFFAPEILKGGGESSHDVAPGRPLVSELDADVESYMMWSKKALAAFKVLGVPDNIIDMFDSHFTEVQTREDFRDEFEMWRLYDYRQRSLVKGDTPADISVINEELLRQCRSVVTSQLNAKMRAAMENARRPDRKPAAASTSQSATSRNASSSTKDTTKPLKYSRCLICGSSTHTYNKDVTRDDCKTKWLSFDKLRGAWKTPDTRALLCWAWNSAGGCKKPKCRFDRHGHRCSLCGGDHGTHDCQP</sequence>
<dbReference type="AlphaFoldDB" id="A0A165N1E7"/>
<feature type="region of interest" description="Disordered" evidence="2">
    <location>
        <begin position="435"/>
        <end position="470"/>
    </location>
</feature>
<accession>A0A165N1E7</accession>
<dbReference type="Proteomes" id="UP000077266">
    <property type="component" value="Unassembled WGS sequence"/>
</dbReference>